<reference evidence="1" key="2">
    <citation type="submission" date="2020-05" db="UniProtKB">
        <authorList>
            <consortium name="EnsemblMetazoa"/>
        </authorList>
    </citation>
    <scope>IDENTIFICATION</scope>
    <source>
        <strain evidence="1">IAEA</strain>
    </source>
</reference>
<dbReference type="STRING" id="7398.A0A1A9ZY79"/>
<protein>
    <submittedName>
        <fullName evidence="1">Uncharacterized protein</fullName>
    </submittedName>
</protein>
<accession>A0A1A9ZY79</accession>
<evidence type="ECO:0000313" key="2">
    <source>
        <dbReference type="Proteomes" id="UP000092445"/>
    </source>
</evidence>
<dbReference type="Proteomes" id="UP000092445">
    <property type="component" value="Unassembled WGS sequence"/>
</dbReference>
<organism evidence="1 2">
    <name type="scientific">Glossina pallidipes</name>
    <name type="common">Tsetse fly</name>
    <dbReference type="NCBI Taxonomy" id="7398"/>
    <lineage>
        <taxon>Eukaryota</taxon>
        <taxon>Metazoa</taxon>
        <taxon>Ecdysozoa</taxon>
        <taxon>Arthropoda</taxon>
        <taxon>Hexapoda</taxon>
        <taxon>Insecta</taxon>
        <taxon>Pterygota</taxon>
        <taxon>Neoptera</taxon>
        <taxon>Endopterygota</taxon>
        <taxon>Diptera</taxon>
        <taxon>Brachycera</taxon>
        <taxon>Muscomorpha</taxon>
        <taxon>Hippoboscoidea</taxon>
        <taxon>Glossinidae</taxon>
        <taxon>Glossina</taxon>
    </lineage>
</organism>
<evidence type="ECO:0000313" key="1">
    <source>
        <dbReference type="EnsemblMetazoa" id="GPAI028712-PA"/>
    </source>
</evidence>
<name>A0A1A9ZY79_GLOPL</name>
<dbReference type="EnsemblMetazoa" id="GPAI028712-RA">
    <property type="protein sequence ID" value="GPAI028712-PA"/>
    <property type="gene ID" value="GPAI028712"/>
</dbReference>
<dbReference type="AlphaFoldDB" id="A0A1A9ZY79"/>
<sequence length="218" mass="24379">MLLLSKEFSKNLTPPEKAMVFVALSISHQVKSNHWVTRRTGFLTEIETKATGLENASLCQREDILQLQHRLFFEWLNLRQVDPENAMEIVYDSLLYPGDIYCCECSDTLNDSLNECKVNSMRKFCSENLAGACRCVSDVFGASIESSKSPIKVDLSISSSLSPSAFPTIRDLSSSSTLDQPQPSIDIVCSPLPPLIDHRRMIITSRIITLRSAFSSHC</sequence>
<keyword evidence="2" id="KW-1185">Reference proteome</keyword>
<reference evidence="2" key="1">
    <citation type="submission" date="2014-03" db="EMBL/GenBank/DDBJ databases">
        <authorList>
            <person name="Aksoy S."/>
            <person name="Warren W."/>
            <person name="Wilson R.K."/>
        </authorList>
    </citation>
    <scope>NUCLEOTIDE SEQUENCE [LARGE SCALE GENOMIC DNA]</scope>
    <source>
        <strain evidence="2">IAEA</strain>
    </source>
</reference>
<dbReference type="VEuPathDB" id="VectorBase:GPAI028712"/>
<proteinExistence type="predicted"/>